<protein>
    <submittedName>
        <fullName evidence="4">Minor tail protein</fullName>
    </submittedName>
</protein>
<dbReference type="PROSITE" id="PS51688">
    <property type="entry name" value="ICA"/>
    <property type="match status" value="1"/>
</dbReference>
<organism evidence="4 5">
    <name type="scientific">Arthrobacter phage Faja</name>
    <dbReference type="NCBI Taxonomy" id="2419957"/>
    <lineage>
        <taxon>Viruses</taxon>
        <taxon>Duplodnaviria</taxon>
        <taxon>Heunggongvirae</taxon>
        <taxon>Uroviricota</taxon>
        <taxon>Caudoviricetes</taxon>
        <taxon>Fajavirus</taxon>
        <taxon>Fajavirus faja</taxon>
    </lineage>
</organism>
<reference evidence="4 5" key="1">
    <citation type="submission" date="2018-09" db="EMBL/GenBank/DDBJ databases">
        <authorList>
            <person name="Ulbrich M.C."/>
            <person name="Stoner T.H."/>
            <person name="Garlena R.A."/>
            <person name="Russell D.A."/>
            <person name="Pope W.H."/>
            <person name="Jacobs-Sera D."/>
            <person name="Hatfull G.F."/>
        </authorList>
    </citation>
    <scope>NUCLEOTIDE SEQUENCE [LARGE SCALE GENOMIC DNA]</scope>
</reference>
<evidence type="ECO:0000313" key="4">
    <source>
        <dbReference type="EMBL" id="AYN57880.1"/>
    </source>
</evidence>
<name>A0A3G2KFZ5_9CAUD</name>
<dbReference type="GeneID" id="77932193"/>
<evidence type="ECO:0000313" key="5">
    <source>
        <dbReference type="Proteomes" id="UP000280317"/>
    </source>
</evidence>
<keyword evidence="2" id="KW-0946">Virion</keyword>
<dbReference type="RefSeq" id="YP_010656313.1">
    <property type="nucleotide sequence ID" value="NC_070837.1"/>
</dbReference>
<feature type="domain" description="Peptidase S74" evidence="3">
    <location>
        <begin position="195"/>
        <end position="303"/>
    </location>
</feature>
<evidence type="ECO:0000259" key="3">
    <source>
        <dbReference type="PROSITE" id="PS51688"/>
    </source>
</evidence>
<dbReference type="EMBL" id="MH834612">
    <property type="protein sequence ID" value="AYN57880.1"/>
    <property type="molecule type" value="Genomic_DNA"/>
</dbReference>
<dbReference type="GO" id="GO:0098015">
    <property type="term" value="C:virus tail"/>
    <property type="evidence" value="ECO:0007669"/>
    <property type="project" value="UniProtKB-KW"/>
</dbReference>
<comment type="subcellular location">
    <subcellularLocation>
        <location evidence="1">Virion</location>
    </subcellularLocation>
</comment>
<evidence type="ECO:0000256" key="2">
    <source>
        <dbReference type="ARBA" id="ARBA00022732"/>
    </source>
</evidence>
<keyword evidence="5" id="KW-1185">Reference proteome</keyword>
<accession>A0A3G2KFZ5</accession>
<evidence type="ECO:0000256" key="1">
    <source>
        <dbReference type="ARBA" id="ARBA00004328"/>
    </source>
</evidence>
<dbReference type="Pfam" id="PF13884">
    <property type="entry name" value="Peptidase_S74"/>
    <property type="match status" value="1"/>
</dbReference>
<gene>
    <name evidence="4" type="primary">27</name>
    <name evidence="4" type="ORF">PBI_FAJA_27</name>
</gene>
<dbReference type="KEGG" id="vg:77932193"/>
<proteinExistence type="predicted"/>
<keyword evidence="2" id="KW-1227">Viral tail protein</keyword>
<dbReference type="InterPro" id="IPR030392">
    <property type="entry name" value="S74_ICA"/>
</dbReference>
<dbReference type="Proteomes" id="UP000280317">
    <property type="component" value="Segment"/>
</dbReference>
<sequence length="310" mass="33062">MAQPGLPGSQFPSDDWMQRKIKDLERQVQQFTAANVLATAGIGMIPNGVLVNGMMQFKREDGTVGVQVDPATGSFTAFDAAGTSEVARFGALQETSPGAYGVEVKVGSTWVQVGAQTTTWASVSGKPSTFPPSSHNHPGGDITSAVANATNATEATHAAQADGSEYGFTNNVAGTTFYALWVGNDGGFHFGRNTSSIKYKENVRDAPVGDAVMNLRPVVYDRKPTFKYPELEDGTRCEGPPQMFEGAKNELGLIAEEVDPFLPDIVTRYGGEIDGVRYDLLGVALLPVVQQQQRDIEDLKTAVRALGGNI</sequence>